<dbReference type="SUPFAM" id="SSF53474">
    <property type="entry name" value="alpha/beta-Hydrolases"/>
    <property type="match status" value="1"/>
</dbReference>
<name>A0A8H4IZS0_9PEZI</name>
<evidence type="ECO:0000256" key="1">
    <source>
        <dbReference type="ARBA" id="ARBA00006886"/>
    </source>
</evidence>
<comment type="similarity">
    <text evidence="1">Belongs to the AB hydrolase superfamily. MetX family.</text>
</comment>
<dbReference type="Pfam" id="PF00561">
    <property type="entry name" value="Abhydrolase_1"/>
    <property type="match status" value="1"/>
</dbReference>
<feature type="domain" description="AB hydrolase-1" evidence="4">
    <location>
        <begin position="66"/>
        <end position="355"/>
    </location>
</feature>
<dbReference type="NCBIfam" id="TIGR01392">
    <property type="entry name" value="homoserO_Ac_trn"/>
    <property type="match status" value="1"/>
</dbReference>
<protein>
    <recommendedName>
        <fullName evidence="4">AB hydrolase-1 domain-containing protein</fullName>
    </recommendedName>
</protein>
<dbReference type="HAMAP" id="MF_00296">
    <property type="entry name" value="MetX_acyltransf"/>
    <property type="match status" value="1"/>
</dbReference>
<dbReference type="Proteomes" id="UP000572817">
    <property type="component" value="Unassembled WGS sequence"/>
</dbReference>
<proteinExistence type="inferred from homology"/>
<dbReference type="GO" id="GO:0009086">
    <property type="term" value="P:methionine biosynthetic process"/>
    <property type="evidence" value="ECO:0007669"/>
    <property type="project" value="TreeGrafter"/>
</dbReference>
<reference evidence="5" key="1">
    <citation type="submission" date="2020-04" db="EMBL/GenBank/DDBJ databases">
        <title>Genome Assembly and Annotation of Botryosphaeria dothidea sdau 11-99, a Latent Pathogen of Apple Fruit Ring Rot in China.</title>
        <authorList>
            <person name="Yu C."/>
            <person name="Diao Y."/>
            <person name="Lu Q."/>
            <person name="Zhao J."/>
            <person name="Cui S."/>
            <person name="Peng C."/>
            <person name="He B."/>
            <person name="Liu H."/>
        </authorList>
    </citation>
    <scope>NUCLEOTIDE SEQUENCE [LARGE SCALE GENOMIC DNA]</scope>
    <source>
        <strain evidence="5">Sdau11-99</strain>
    </source>
</reference>
<sequence>MATIASRKKLGYIPESPCLDNAFASKFVGHQNIAVIPSFTLESGKELVNFPVAFKTWGRLSARADNALVVCHALTGTADVARWWGELLGPGRAFDTSRFFVICFNSLGSPYGSASPVTARNGDPTNGPYGPDFPHTTIRDDVNVFRLILRDLGVRTIAAVVGGSMGGMLALEFALAGAVEVRSVVTIATAARFSAWGIAWGEVQRQSIYADANFAGGRYTQADPPSAGLAAARMAAMLTYRSYASLEERFGRDEQQNGCFQAQAYLRYQGTKFTERFDANCYLALTRKLDSHDLARGRASCVRQVLARITQPALIITIPSDGLFEPVEQAEVAECIPRAEHKLLRSPVGHDAFLLENEQVAQHLKSFWQTHLPDIVRPFDSKDGECKPICGLDDDFSPVIQMPS</sequence>
<dbReference type="EMBL" id="WWBZ02000016">
    <property type="protein sequence ID" value="KAF4309533.1"/>
    <property type="molecule type" value="Genomic_DNA"/>
</dbReference>
<keyword evidence="6" id="KW-1185">Reference proteome</keyword>
<gene>
    <name evidence="5" type="ORF">GTA08_BOTSDO01790</name>
</gene>
<evidence type="ECO:0000313" key="6">
    <source>
        <dbReference type="Proteomes" id="UP000572817"/>
    </source>
</evidence>
<feature type="active site" evidence="3">
    <location>
        <position position="350"/>
    </location>
</feature>
<dbReference type="InterPro" id="IPR008220">
    <property type="entry name" value="HAT_MetX-like"/>
</dbReference>
<feature type="active site" description="Nucleophile" evidence="3">
    <location>
        <position position="164"/>
    </location>
</feature>
<dbReference type="Gene3D" id="3.40.50.1820">
    <property type="entry name" value="alpha/beta hydrolase"/>
    <property type="match status" value="1"/>
</dbReference>
<organism evidence="5 6">
    <name type="scientific">Botryosphaeria dothidea</name>
    <dbReference type="NCBI Taxonomy" id="55169"/>
    <lineage>
        <taxon>Eukaryota</taxon>
        <taxon>Fungi</taxon>
        <taxon>Dikarya</taxon>
        <taxon>Ascomycota</taxon>
        <taxon>Pezizomycotina</taxon>
        <taxon>Dothideomycetes</taxon>
        <taxon>Dothideomycetes incertae sedis</taxon>
        <taxon>Botryosphaeriales</taxon>
        <taxon>Botryosphaeriaceae</taxon>
        <taxon>Botryosphaeria</taxon>
    </lineage>
</organism>
<dbReference type="AlphaFoldDB" id="A0A8H4IZS0"/>
<dbReference type="GO" id="GO:0009092">
    <property type="term" value="P:homoserine metabolic process"/>
    <property type="evidence" value="ECO:0007669"/>
    <property type="project" value="TreeGrafter"/>
</dbReference>
<dbReference type="PANTHER" id="PTHR32268:SF11">
    <property type="entry name" value="HOMOSERINE O-ACETYLTRANSFERASE"/>
    <property type="match status" value="1"/>
</dbReference>
<dbReference type="OrthoDB" id="191364at2759"/>
<dbReference type="PANTHER" id="PTHR32268">
    <property type="entry name" value="HOMOSERINE O-ACETYLTRANSFERASE"/>
    <property type="match status" value="1"/>
</dbReference>
<dbReference type="NCBIfam" id="NF001209">
    <property type="entry name" value="PRK00175.1"/>
    <property type="match status" value="1"/>
</dbReference>
<keyword evidence="2" id="KW-0808">Transferase</keyword>
<evidence type="ECO:0000256" key="3">
    <source>
        <dbReference type="PIRSR" id="PIRSR000443-1"/>
    </source>
</evidence>
<dbReference type="PIRSF" id="PIRSF000443">
    <property type="entry name" value="Homoser_Ac_trans"/>
    <property type="match status" value="1"/>
</dbReference>
<accession>A0A8H4IZS0</accession>
<evidence type="ECO:0000313" key="5">
    <source>
        <dbReference type="EMBL" id="KAF4309533.1"/>
    </source>
</evidence>
<dbReference type="InterPro" id="IPR000073">
    <property type="entry name" value="AB_hydrolase_1"/>
</dbReference>
<dbReference type="InterPro" id="IPR029058">
    <property type="entry name" value="AB_hydrolase_fold"/>
</dbReference>
<evidence type="ECO:0000259" key="4">
    <source>
        <dbReference type="Pfam" id="PF00561"/>
    </source>
</evidence>
<dbReference type="GO" id="GO:0004414">
    <property type="term" value="F:homoserine O-acetyltransferase activity"/>
    <property type="evidence" value="ECO:0007669"/>
    <property type="project" value="TreeGrafter"/>
</dbReference>
<feature type="active site" evidence="3">
    <location>
        <position position="321"/>
    </location>
</feature>
<evidence type="ECO:0000256" key="2">
    <source>
        <dbReference type="ARBA" id="ARBA00022679"/>
    </source>
</evidence>
<comment type="caution">
    <text evidence="5">The sequence shown here is derived from an EMBL/GenBank/DDBJ whole genome shotgun (WGS) entry which is preliminary data.</text>
</comment>